<comment type="caution">
    <text evidence="4">The sequence shown here is derived from an EMBL/GenBank/DDBJ whole genome shotgun (WGS) entry which is preliminary data.</text>
</comment>
<reference evidence="4 5" key="1">
    <citation type="submission" date="2015-05" db="EMBL/GenBank/DDBJ databases">
        <title>Draft genome sequence of Microvirga vignae strain BR3299, a novel nitrogen fixing bacteria isolated from Brazil semi-aired region.</title>
        <authorList>
            <person name="Zilli J.E."/>
            <person name="Passos S.R."/>
            <person name="Leite J."/>
            <person name="Baldani J.I."/>
            <person name="Xavier G.R."/>
            <person name="Rumjaneck N.G."/>
            <person name="Simoes-Araujo J.L."/>
        </authorList>
    </citation>
    <scope>NUCLEOTIDE SEQUENCE [LARGE SCALE GENOMIC DNA]</scope>
    <source>
        <strain evidence="4 5">BR3299</strain>
    </source>
</reference>
<proteinExistence type="predicted"/>
<dbReference type="SUPFAM" id="SSF56281">
    <property type="entry name" value="Metallo-hydrolase/oxidoreductase"/>
    <property type="match status" value="1"/>
</dbReference>
<dbReference type="Gene3D" id="3.40.50.10890">
    <property type="match status" value="1"/>
</dbReference>
<dbReference type="InterPro" id="IPR050698">
    <property type="entry name" value="MBL"/>
</dbReference>
<feature type="domain" description="Metallo-beta-lactamase" evidence="2">
    <location>
        <begin position="29"/>
        <end position="261"/>
    </location>
</feature>
<evidence type="ECO:0000313" key="4">
    <source>
        <dbReference type="EMBL" id="KLK92260.1"/>
    </source>
</evidence>
<protein>
    <submittedName>
        <fullName evidence="4">Beta-lactamase</fullName>
    </submittedName>
</protein>
<dbReference type="InterPro" id="IPR001279">
    <property type="entry name" value="Metallo-B-lactamas"/>
</dbReference>
<dbReference type="PANTHER" id="PTHR11203:SF37">
    <property type="entry name" value="INTEGRATOR COMPLEX SUBUNIT 11"/>
    <property type="match status" value="1"/>
</dbReference>
<sequence length="547" mass="60886">MRFLASLSSQNRCSLSLRIHFLGAAHAVTGSCFLLETNETRVLVDCGMFQGAKSEKELNYRQFPFRASQLDALCLTHAHIDHSGLIPKLVNAGFNGPIYATAATADLASIMLPDSGHIQELEVDQLNRRNSRRGRPTVTPIYTAEDAVASLDQFRPVAYGQWRELAPGFKARYWNAGHLLGSASIEMEVISGGNDKAVRLLFSGDVGPDYKLLQPDPVGPSGLDYVILEGTYGDADRAGITIERRRRMLRDEVRAAMRPSGVLLIPSFAVERTQELLVDLLELMEAGELPEIPVFIDSPLATKASAIFKKHAHELRNGKDLVEALEKRWVRFTESVEQSKAIDRIHSFHIVTAASGMCEAGRIRHHLKAWLWREEATVLFVGYQAQGSLGRILQDGATRVRIQGEDVRVRARMRSLDLYSGHADGPELKTWLTERLPVRRGVFLVHGEEVPLQALQSSLSGTVPGDRVVIPELDDIYELSGDKAVQVDDHERRLEPAVVGRQDWSNDYSKLLIDINEALDKAADKRAKAVIVRRLRRALKEAEEAEA</sequence>
<dbReference type="CDD" id="cd16295">
    <property type="entry name" value="TTHA0252-CPSF-like_MBL-fold"/>
    <property type="match status" value="1"/>
</dbReference>
<dbReference type="InterPro" id="IPR022712">
    <property type="entry name" value="Beta_Casp"/>
</dbReference>
<dbReference type="AlphaFoldDB" id="A0A0H1RAJ3"/>
<dbReference type="SMART" id="SM00849">
    <property type="entry name" value="Lactamase_B"/>
    <property type="match status" value="1"/>
</dbReference>
<dbReference type="Pfam" id="PF00753">
    <property type="entry name" value="Lactamase_B"/>
    <property type="match status" value="1"/>
</dbReference>
<dbReference type="PATRIC" id="fig|1225564.3.peg.3839"/>
<feature type="domain" description="Beta-Casp" evidence="3">
    <location>
        <begin position="273"/>
        <end position="393"/>
    </location>
</feature>
<keyword evidence="5" id="KW-1185">Reference proteome</keyword>
<accession>A0A0H1RAJ3</accession>
<evidence type="ECO:0000259" key="3">
    <source>
        <dbReference type="SMART" id="SM01027"/>
    </source>
</evidence>
<evidence type="ECO:0000259" key="2">
    <source>
        <dbReference type="SMART" id="SM00849"/>
    </source>
</evidence>
<evidence type="ECO:0000313" key="5">
    <source>
        <dbReference type="Proteomes" id="UP000035489"/>
    </source>
</evidence>
<organism evidence="4 5">
    <name type="scientific">Microvirga vignae</name>
    <dbReference type="NCBI Taxonomy" id="1225564"/>
    <lineage>
        <taxon>Bacteria</taxon>
        <taxon>Pseudomonadati</taxon>
        <taxon>Pseudomonadota</taxon>
        <taxon>Alphaproteobacteria</taxon>
        <taxon>Hyphomicrobiales</taxon>
        <taxon>Methylobacteriaceae</taxon>
        <taxon>Microvirga</taxon>
    </lineage>
</organism>
<dbReference type="PROSITE" id="PS51257">
    <property type="entry name" value="PROKAR_LIPOPROTEIN"/>
    <property type="match status" value="1"/>
</dbReference>
<gene>
    <name evidence="4" type="ORF">AA309_14770</name>
</gene>
<dbReference type="SMART" id="SM01027">
    <property type="entry name" value="Beta-Casp"/>
    <property type="match status" value="1"/>
</dbReference>
<keyword evidence="1" id="KW-0378">Hydrolase</keyword>
<dbReference type="Gene3D" id="3.60.15.10">
    <property type="entry name" value="Ribonuclease Z/Hydroxyacylglutathione hydrolase-like"/>
    <property type="match status" value="1"/>
</dbReference>
<evidence type="ECO:0000256" key="1">
    <source>
        <dbReference type="ARBA" id="ARBA00022801"/>
    </source>
</evidence>
<dbReference type="PANTHER" id="PTHR11203">
    <property type="entry name" value="CLEAVAGE AND POLYADENYLATION SPECIFICITY FACTOR FAMILY MEMBER"/>
    <property type="match status" value="1"/>
</dbReference>
<dbReference type="Pfam" id="PF10996">
    <property type="entry name" value="Beta-Casp"/>
    <property type="match status" value="1"/>
</dbReference>
<dbReference type="STRING" id="1225564.AA309_14770"/>
<dbReference type="Proteomes" id="UP000035489">
    <property type="component" value="Unassembled WGS sequence"/>
</dbReference>
<name>A0A0H1RAJ3_9HYPH</name>
<dbReference type="InterPro" id="IPR036866">
    <property type="entry name" value="RibonucZ/Hydroxyglut_hydro"/>
</dbReference>
<dbReference type="Pfam" id="PF07521">
    <property type="entry name" value="RMMBL"/>
    <property type="match status" value="1"/>
</dbReference>
<dbReference type="GO" id="GO:0016787">
    <property type="term" value="F:hydrolase activity"/>
    <property type="evidence" value="ECO:0007669"/>
    <property type="project" value="UniProtKB-KW"/>
</dbReference>
<dbReference type="GO" id="GO:0004521">
    <property type="term" value="F:RNA endonuclease activity"/>
    <property type="evidence" value="ECO:0007669"/>
    <property type="project" value="TreeGrafter"/>
</dbReference>
<dbReference type="EMBL" id="LCYG01000037">
    <property type="protein sequence ID" value="KLK92260.1"/>
    <property type="molecule type" value="Genomic_DNA"/>
</dbReference>
<dbReference type="InterPro" id="IPR011108">
    <property type="entry name" value="RMMBL"/>
</dbReference>